<dbReference type="Gene3D" id="3.30.160.60">
    <property type="entry name" value="Classic Zinc Finger"/>
    <property type="match status" value="1"/>
</dbReference>
<gene>
    <name evidence="4" type="ORF">JKP88DRAFT_66766</name>
</gene>
<keyword evidence="1" id="KW-0479">Metal-binding</keyword>
<evidence type="ECO:0000256" key="2">
    <source>
        <dbReference type="SAM" id="Phobius"/>
    </source>
</evidence>
<comment type="caution">
    <text evidence="4">The sequence shown here is derived from an EMBL/GenBank/DDBJ whole genome shotgun (WGS) entry which is preliminary data.</text>
</comment>
<keyword evidence="2" id="KW-1133">Transmembrane helix</keyword>
<dbReference type="PROSITE" id="PS00028">
    <property type="entry name" value="ZINC_FINGER_C2H2_1"/>
    <property type="match status" value="1"/>
</dbReference>
<keyword evidence="1" id="KW-0863">Zinc-finger</keyword>
<evidence type="ECO:0000313" key="4">
    <source>
        <dbReference type="EMBL" id="KAG5180808.1"/>
    </source>
</evidence>
<reference evidence="4" key="1">
    <citation type="submission" date="2021-02" db="EMBL/GenBank/DDBJ databases">
        <title>First Annotated Genome of the Yellow-green Alga Tribonema minus.</title>
        <authorList>
            <person name="Mahan K.M."/>
        </authorList>
    </citation>
    <scope>NUCLEOTIDE SEQUENCE</scope>
    <source>
        <strain evidence="4">UTEX B ZZ1240</strain>
    </source>
</reference>
<sequence length="229" mass="26172">MSAHQRCSRQDSRFVRAVITQVLLAVPGADQHERPADCPLELGDDMYAQQEADKTFVKYTGWRCPYCSKIFVSELYLDKHLDTKHPEEAPTHGRCLADLCPMFGCDAPTCAAATLTAHRRRCRDVMAQCFPQQASPRLYDALALRYCNAFACDGGGRLRLPAPADITLTATVRHWGHYWGSVRGVITAVAVLVLVAFYVVLWLIRRENTMQDDLWQFRRRRRRRQSKVE</sequence>
<name>A0A835YU88_9STRA</name>
<evidence type="ECO:0000259" key="3">
    <source>
        <dbReference type="PROSITE" id="PS50157"/>
    </source>
</evidence>
<dbReference type="PROSITE" id="PS50157">
    <property type="entry name" value="ZINC_FINGER_C2H2_2"/>
    <property type="match status" value="1"/>
</dbReference>
<protein>
    <recommendedName>
        <fullName evidence="3">C2H2-type domain-containing protein</fullName>
    </recommendedName>
</protein>
<feature type="domain" description="C2H2-type" evidence="3">
    <location>
        <begin position="62"/>
        <end position="90"/>
    </location>
</feature>
<dbReference type="PANTHER" id="PTHR21385">
    <property type="entry name" value="ZINC FINGER PROTEIN-RELATED"/>
    <property type="match status" value="1"/>
</dbReference>
<dbReference type="EMBL" id="JAFCMP010000357">
    <property type="protein sequence ID" value="KAG5180808.1"/>
    <property type="molecule type" value="Genomic_DNA"/>
</dbReference>
<accession>A0A835YU88</accession>
<keyword evidence="1" id="KW-0862">Zinc</keyword>
<dbReference type="PANTHER" id="PTHR21385:SF0">
    <property type="entry name" value="RE51073P"/>
    <property type="match status" value="1"/>
</dbReference>
<keyword evidence="5" id="KW-1185">Reference proteome</keyword>
<keyword evidence="2" id="KW-0472">Membrane</keyword>
<dbReference type="Proteomes" id="UP000664859">
    <property type="component" value="Unassembled WGS sequence"/>
</dbReference>
<evidence type="ECO:0000256" key="1">
    <source>
        <dbReference type="PROSITE-ProRule" id="PRU00042"/>
    </source>
</evidence>
<dbReference type="OrthoDB" id="4507at2759"/>
<evidence type="ECO:0000313" key="5">
    <source>
        <dbReference type="Proteomes" id="UP000664859"/>
    </source>
</evidence>
<proteinExistence type="predicted"/>
<keyword evidence="2" id="KW-0812">Transmembrane</keyword>
<organism evidence="4 5">
    <name type="scientific">Tribonema minus</name>
    <dbReference type="NCBI Taxonomy" id="303371"/>
    <lineage>
        <taxon>Eukaryota</taxon>
        <taxon>Sar</taxon>
        <taxon>Stramenopiles</taxon>
        <taxon>Ochrophyta</taxon>
        <taxon>PX clade</taxon>
        <taxon>Xanthophyceae</taxon>
        <taxon>Tribonematales</taxon>
        <taxon>Tribonemataceae</taxon>
        <taxon>Tribonema</taxon>
    </lineage>
</organism>
<dbReference type="GO" id="GO:0008270">
    <property type="term" value="F:zinc ion binding"/>
    <property type="evidence" value="ECO:0007669"/>
    <property type="project" value="UniProtKB-KW"/>
</dbReference>
<dbReference type="AlphaFoldDB" id="A0A835YU88"/>
<dbReference type="SMART" id="SM00355">
    <property type="entry name" value="ZnF_C2H2"/>
    <property type="match status" value="1"/>
</dbReference>
<feature type="transmembrane region" description="Helical" evidence="2">
    <location>
        <begin position="182"/>
        <end position="204"/>
    </location>
</feature>
<dbReference type="InterPro" id="IPR013087">
    <property type="entry name" value="Znf_C2H2_type"/>
</dbReference>